<dbReference type="InterPro" id="IPR050102">
    <property type="entry name" value="tRNA_sulfurtransferase_ThiI"/>
</dbReference>
<dbReference type="GO" id="GO:0004810">
    <property type="term" value="F:CCA tRNA nucleotidyltransferase activity"/>
    <property type="evidence" value="ECO:0007669"/>
    <property type="project" value="InterPro"/>
</dbReference>
<dbReference type="GO" id="GO:0005829">
    <property type="term" value="C:cytosol"/>
    <property type="evidence" value="ECO:0007669"/>
    <property type="project" value="TreeGrafter"/>
</dbReference>
<sequence>MGMLSDYHEAYRVYYIPTHRFQVAALKTGRYELVMLKRFMLKCAEQLLDREKSRVIVTGESIGQVASQTQNNLFSEEQEISASLIRPLACFDKSEIIEIAKKIGTFDESVKPYRDVCSISAKHPVINSNPKTVLRIEKEIKLDSLAAAAVKSAEIADGSIP</sequence>
<evidence type="ECO:0000256" key="2">
    <source>
        <dbReference type="ARBA" id="ARBA00022840"/>
    </source>
</evidence>
<dbReference type="AlphaFoldDB" id="T0ZU11"/>
<keyword evidence="2" id="KW-0067">ATP-binding</keyword>
<reference evidence="4" key="1">
    <citation type="submission" date="2013-08" db="EMBL/GenBank/DDBJ databases">
        <authorList>
            <person name="Mendez C."/>
            <person name="Richter M."/>
            <person name="Ferrer M."/>
            <person name="Sanchez J."/>
        </authorList>
    </citation>
    <scope>NUCLEOTIDE SEQUENCE</scope>
</reference>
<dbReference type="GO" id="GO:0052837">
    <property type="term" value="P:thiazole biosynthetic process"/>
    <property type="evidence" value="ECO:0007669"/>
    <property type="project" value="TreeGrafter"/>
</dbReference>
<evidence type="ECO:0000313" key="4">
    <source>
        <dbReference type="EMBL" id="EQD33370.1"/>
    </source>
</evidence>
<name>T0ZU11_9ZZZZ</name>
<comment type="caution">
    <text evidence="4">The sequence shown here is derived from an EMBL/GenBank/DDBJ whole genome shotgun (WGS) entry which is preliminary data.</text>
</comment>
<evidence type="ECO:0000259" key="3">
    <source>
        <dbReference type="Pfam" id="PF02568"/>
    </source>
</evidence>
<dbReference type="Gene3D" id="3.40.50.620">
    <property type="entry name" value="HUPs"/>
    <property type="match status" value="1"/>
</dbReference>
<dbReference type="GO" id="GO:0005524">
    <property type="term" value="F:ATP binding"/>
    <property type="evidence" value="ECO:0007669"/>
    <property type="project" value="UniProtKB-KW"/>
</dbReference>
<evidence type="ECO:0000256" key="1">
    <source>
        <dbReference type="ARBA" id="ARBA00022741"/>
    </source>
</evidence>
<dbReference type="PANTHER" id="PTHR43209:SF1">
    <property type="entry name" value="TRNA SULFURTRANSFERASE"/>
    <property type="match status" value="1"/>
</dbReference>
<keyword evidence="1" id="KW-0547">Nucleotide-binding</keyword>
<feature type="domain" description="Thil AANH" evidence="3">
    <location>
        <begin position="22"/>
        <end position="142"/>
    </location>
</feature>
<dbReference type="InterPro" id="IPR014729">
    <property type="entry name" value="Rossmann-like_a/b/a_fold"/>
</dbReference>
<dbReference type="Pfam" id="PF02568">
    <property type="entry name" value="ThiI"/>
    <property type="match status" value="1"/>
</dbReference>
<dbReference type="GO" id="GO:0002937">
    <property type="term" value="P:tRNA 4-thiouridine biosynthesis"/>
    <property type="evidence" value="ECO:0007669"/>
    <property type="project" value="TreeGrafter"/>
</dbReference>
<reference evidence="4" key="2">
    <citation type="journal article" date="2014" name="ISME J.">
        <title>Microbial stratification in low pH oxic and suboxic macroscopic growths along an acid mine drainage.</title>
        <authorList>
            <person name="Mendez-Garcia C."/>
            <person name="Mesa V."/>
            <person name="Sprenger R.R."/>
            <person name="Richter M."/>
            <person name="Diez M.S."/>
            <person name="Solano J."/>
            <person name="Bargiela R."/>
            <person name="Golyshina O.V."/>
            <person name="Manteca A."/>
            <person name="Ramos J.L."/>
            <person name="Gallego J.R."/>
            <person name="Llorente I."/>
            <person name="Martins Dos Santos V.A."/>
            <person name="Jensen O.N."/>
            <person name="Pelaez A.I."/>
            <person name="Sanchez J."/>
            <person name="Ferrer M."/>
        </authorList>
    </citation>
    <scope>NUCLEOTIDE SEQUENCE</scope>
</reference>
<protein>
    <submittedName>
        <fullName evidence="4">Thiamine biosynthesis/tRNA modification protein ThiI</fullName>
    </submittedName>
</protein>
<dbReference type="InterPro" id="IPR020536">
    <property type="entry name" value="ThiI_AANH"/>
</dbReference>
<accession>T0ZU11</accession>
<proteinExistence type="predicted"/>
<organism evidence="4">
    <name type="scientific">mine drainage metagenome</name>
    <dbReference type="NCBI Taxonomy" id="410659"/>
    <lineage>
        <taxon>unclassified sequences</taxon>
        <taxon>metagenomes</taxon>
        <taxon>ecological metagenomes</taxon>
    </lineage>
</organism>
<dbReference type="PANTHER" id="PTHR43209">
    <property type="entry name" value="TRNA SULFURTRANSFERASE"/>
    <property type="match status" value="1"/>
</dbReference>
<gene>
    <name evidence="4" type="ORF">B2A_13181</name>
</gene>
<dbReference type="SUPFAM" id="SSF52402">
    <property type="entry name" value="Adenine nucleotide alpha hydrolases-like"/>
    <property type="match status" value="1"/>
</dbReference>
<dbReference type="EMBL" id="AUZZ01009540">
    <property type="protein sequence ID" value="EQD33370.1"/>
    <property type="molecule type" value="Genomic_DNA"/>
</dbReference>